<evidence type="ECO:0000256" key="1">
    <source>
        <dbReference type="ARBA" id="ARBA00022527"/>
    </source>
</evidence>
<keyword evidence="4 8" id="KW-0418">Kinase</keyword>
<evidence type="ECO:0000256" key="4">
    <source>
        <dbReference type="ARBA" id="ARBA00022777"/>
    </source>
</evidence>
<dbReference type="RefSeq" id="WP_117739474.1">
    <property type="nucleotide sequence ID" value="NZ_QSUB01000006.1"/>
</dbReference>
<reference evidence="8 9" key="1">
    <citation type="submission" date="2018-08" db="EMBL/GenBank/DDBJ databases">
        <title>A genome reference for cultivated species of the human gut microbiota.</title>
        <authorList>
            <person name="Zou Y."/>
            <person name="Xue W."/>
            <person name="Luo G."/>
        </authorList>
    </citation>
    <scope>NUCLEOTIDE SEQUENCE [LARGE SCALE GENOMIC DNA]</scope>
    <source>
        <strain evidence="8 9">OM06-11AA</strain>
    </source>
</reference>
<dbReference type="PROSITE" id="PS00109">
    <property type="entry name" value="PROTEIN_KINASE_TYR"/>
    <property type="match status" value="1"/>
</dbReference>
<evidence type="ECO:0000313" key="9">
    <source>
        <dbReference type="Proteomes" id="UP000261222"/>
    </source>
</evidence>
<gene>
    <name evidence="8" type="ORF">DXB81_13585</name>
</gene>
<dbReference type="PANTHER" id="PTHR24345:SF0">
    <property type="entry name" value="CELL CYCLE SERINE_THREONINE-PROTEIN KINASE CDC5_MSD2"/>
    <property type="match status" value="1"/>
</dbReference>
<accession>A0A3E5A4P6</accession>
<name>A0A3E5A4P6_9FIRM</name>
<dbReference type="InterPro" id="IPR017441">
    <property type="entry name" value="Protein_kinase_ATP_BS"/>
</dbReference>
<dbReference type="SUPFAM" id="SSF56112">
    <property type="entry name" value="Protein kinase-like (PK-like)"/>
    <property type="match status" value="1"/>
</dbReference>
<dbReference type="PANTHER" id="PTHR24345">
    <property type="entry name" value="SERINE/THREONINE-PROTEIN KINASE PLK"/>
    <property type="match status" value="1"/>
</dbReference>
<evidence type="ECO:0000256" key="5">
    <source>
        <dbReference type="ARBA" id="ARBA00022840"/>
    </source>
</evidence>
<evidence type="ECO:0000259" key="7">
    <source>
        <dbReference type="PROSITE" id="PS50011"/>
    </source>
</evidence>
<dbReference type="Pfam" id="PF18860">
    <property type="entry name" value="AbiJ_NTD3"/>
    <property type="match status" value="1"/>
</dbReference>
<dbReference type="InterPro" id="IPR008266">
    <property type="entry name" value="Tyr_kinase_AS"/>
</dbReference>
<organism evidence="8 9">
    <name type="scientific">Blautia obeum</name>
    <dbReference type="NCBI Taxonomy" id="40520"/>
    <lineage>
        <taxon>Bacteria</taxon>
        <taxon>Bacillati</taxon>
        <taxon>Bacillota</taxon>
        <taxon>Clostridia</taxon>
        <taxon>Lachnospirales</taxon>
        <taxon>Lachnospiraceae</taxon>
        <taxon>Blautia</taxon>
    </lineage>
</organism>
<dbReference type="PROSITE" id="PS00107">
    <property type="entry name" value="PROTEIN_KINASE_ATP"/>
    <property type="match status" value="1"/>
</dbReference>
<dbReference type="Pfam" id="PF00069">
    <property type="entry name" value="Pkinase"/>
    <property type="match status" value="1"/>
</dbReference>
<evidence type="ECO:0000313" key="8">
    <source>
        <dbReference type="EMBL" id="RGN03442.1"/>
    </source>
</evidence>
<dbReference type="Gene3D" id="1.10.510.10">
    <property type="entry name" value="Transferase(Phosphotransferase) domain 1"/>
    <property type="match status" value="1"/>
</dbReference>
<protein>
    <submittedName>
        <fullName evidence="8">Serine/threonine protein kinase</fullName>
    </submittedName>
</protein>
<keyword evidence="3 6" id="KW-0547">Nucleotide-binding</keyword>
<dbReference type="InterPro" id="IPR041427">
    <property type="entry name" value="AbiJ-NTD3"/>
</dbReference>
<dbReference type="InterPro" id="IPR000719">
    <property type="entry name" value="Prot_kinase_dom"/>
</dbReference>
<evidence type="ECO:0000256" key="3">
    <source>
        <dbReference type="ARBA" id="ARBA00022741"/>
    </source>
</evidence>
<comment type="caution">
    <text evidence="8">The sequence shown here is derived from an EMBL/GenBank/DDBJ whole genome shotgun (WGS) entry which is preliminary data.</text>
</comment>
<keyword evidence="1 8" id="KW-0723">Serine/threonine-protein kinase</keyword>
<dbReference type="GO" id="GO:0004674">
    <property type="term" value="F:protein serine/threonine kinase activity"/>
    <property type="evidence" value="ECO:0007669"/>
    <property type="project" value="UniProtKB-KW"/>
</dbReference>
<evidence type="ECO:0000256" key="2">
    <source>
        <dbReference type="ARBA" id="ARBA00022679"/>
    </source>
</evidence>
<dbReference type="AlphaFoldDB" id="A0A3E5A4P6"/>
<feature type="binding site" evidence="6">
    <location>
        <position position="292"/>
    </location>
    <ligand>
        <name>ATP</name>
        <dbReference type="ChEBI" id="CHEBI:30616"/>
    </ligand>
</feature>
<feature type="domain" description="Protein kinase" evidence="7">
    <location>
        <begin position="263"/>
        <end position="515"/>
    </location>
</feature>
<dbReference type="Proteomes" id="UP000261222">
    <property type="component" value="Unassembled WGS sequence"/>
</dbReference>
<dbReference type="EMBL" id="QSUB01000006">
    <property type="protein sequence ID" value="RGN03442.1"/>
    <property type="molecule type" value="Genomic_DNA"/>
</dbReference>
<sequence length="521" mass="60985">MNRLTEITKRDIYELFRDGCTVEDLFHTENVQYPYYGRLEEIDFLERLYDLDNMKSIDSRHENAKGDIIRHTINNDDYPYCWVFEDDRFGLANGSDEMFLRFICEIFHPLVRDEKKQWGLFLEKVNNLIKEDGYELYIKEYISGREVYDYRFYGVDVADKMDKNAIRDLIDEFKSGLIAKATNGDMSEKDYKRCRDILMQVPELKSHIPAFIKSNHSANDFRRYMQAYNQHYADRRSLIHTEMDSLASYLNEDSDQFMQMKEYTKQEELGSGGFGTVYKYHNNCLDMDFAVKIYDPVFVSAEEQLEGEKRFFREAKMLFSLNNTHIARIYDAGRMDGKPYIRMEYIKGYTVEELRNREGNMSFSRSAIVILHILAGLKHAHEHGVIHRDLRPRNVIFSENEKMFKIIDFGVSAFLDTENHTQLTKTGEHIAGGSFIDPILQQKPKIRDVRSDIYSVGAIWYFLLCGRAPSGSDMREYLEKSNSQITPTDIDIIMKCLSSSIENRYSSCEELLPIVKNAAMG</sequence>
<keyword evidence="5 6" id="KW-0067">ATP-binding</keyword>
<dbReference type="InterPro" id="IPR020635">
    <property type="entry name" value="Tyr_kinase_cat_dom"/>
</dbReference>
<dbReference type="PROSITE" id="PS50011">
    <property type="entry name" value="PROTEIN_KINASE_DOM"/>
    <property type="match status" value="1"/>
</dbReference>
<evidence type="ECO:0000256" key="6">
    <source>
        <dbReference type="PROSITE-ProRule" id="PRU10141"/>
    </source>
</evidence>
<dbReference type="GO" id="GO:0005524">
    <property type="term" value="F:ATP binding"/>
    <property type="evidence" value="ECO:0007669"/>
    <property type="project" value="UniProtKB-UniRule"/>
</dbReference>
<dbReference type="InterPro" id="IPR011009">
    <property type="entry name" value="Kinase-like_dom_sf"/>
</dbReference>
<keyword evidence="2" id="KW-0808">Transferase</keyword>
<proteinExistence type="predicted"/>
<dbReference type="GO" id="GO:0004713">
    <property type="term" value="F:protein tyrosine kinase activity"/>
    <property type="evidence" value="ECO:0007669"/>
    <property type="project" value="InterPro"/>
</dbReference>
<dbReference type="CDD" id="cd14014">
    <property type="entry name" value="STKc_PknB_like"/>
    <property type="match status" value="1"/>
</dbReference>
<dbReference type="SMART" id="SM00219">
    <property type="entry name" value="TyrKc"/>
    <property type="match status" value="1"/>
</dbReference>